<evidence type="ECO:0000313" key="2">
    <source>
        <dbReference type="EMBL" id="MBC2882566.1"/>
    </source>
</evidence>
<dbReference type="Gene3D" id="3.40.50.300">
    <property type="entry name" value="P-loop containing nucleotide triphosphate hydrolases"/>
    <property type="match status" value="1"/>
</dbReference>
<feature type="compositionally biased region" description="Basic and acidic residues" evidence="1">
    <location>
        <begin position="1"/>
        <end position="11"/>
    </location>
</feature>
<reference evidence="2 3" key="1">
    <citation type="submission" date="2020-08" db="EMBL/GenBank/DDBJ databases">
        <title>Complete genome and description of Campylobacter massiliensis Marseille-Q3452 sp. nov.</title>
        <authorList>
            <person name="Antezack A."/>
        </authorList>
    </citation>
    <scope>NUCLEOTIDE SEQUENCE [LARGE SCALE GENOMIC DNA]</scope>
    <source>
        <strain evidence="2 3">Marseille-Q3452</strain>
    </source>
</reference>
<name>A0A842J426_9BACT</name>
<accession>A0A842J426</accession>
<keyword evidence="3" id="KW-1185">Reference proteome</keyword>
<gene>
    <name evidence="2" type="ORF">H7R39_04720</name>
</gene>
<dbReference type="InterPro" id="IPR027417">
    <property type="entry name" value="P-loop_NTPase"/>
</dbReference>
<feature type="compositionally biased region" description="Basic and acidic residues" evidence="1">
    <location>
        <begin position="18"/>
        <end position="43"/>
    </location>
</feature>
<feature type="region of interest" description="Disordered" evidence="1">
    <location>
        <begin position="1"/>
        <end position="43"/>
    </location>
</feature>
<dbReference type="Pfam" id="PF13481">
    <property type="entry name" value="AAA_25"/>
    <property type="match status" value="1"/>
</dbReference>
<organism evidence="2 3">
    <name type="scientific">Campylobacter massiliensis</name>
    <dbReference type="NCBI Taxonomy" id="2762557"/>
    <lineage>
        <taxon>Bacteria</taxon>
        <taxon>Pseudomonadati</taxon>
        <taxon>Campylobacterota</taxon>
        <taxon>Epsilonproteobacteria</taxon>
        <taxon>Campylobacterales</taxon>
        <taxon>Campylobacteraceae</taxon>
        <taxon>Campylobacter</taxon>
    </lineage>
</organism>
<dbReference type="RefSeq" id="WP_185898170.1">
    <property type="nucleotide sequence ID" value="NZ_JACLZK010000001.1"/>
</dbReference>
<dbReference type="SUPFAM" id="SSF52540">
    <property type="entry name" value="P-loop containing nucleoside triphosphate hydrolases"/>
    <property type="match status" value="1"/>
</dbReference>
<dbReference type="AlphaFoldDB" id="A0A842J426"/>
<dbReference type="EMBL" id="JACLZK010000001">
    <property type="protein sequence ID" value="MBC2882566.1"/>
    <property type="molecule type" value="Genomic_DNA"/>
</dbReference>
<evidence type="ECO:0000313" key="3">
    <source>
        <dbReference type="Proteomes" id="UP000552683"/>
    </source>
</evidence>
<proteinExistence type="predicted"/>
<sequence>MSFADRYEPEIKTSPSQEARDARRKDFNYENEEIVPKETKPSKKEREKITFASLQKFKITPEKIQEYTPEWLVDGFLVKRTLVNIYARGGAGKSYFVLNLCKWLLEKDKVKRILYIDGDNGLGVFSRRKLDITLMDEPYKSRLVYVSGLVRSQDGEYLDKRHLISDLACDVDNYAGKLDDTLIVIDSIRDFIGGDMAKDNIVIPVLDDLKKLRENGATIIFLHHQPKQPSNPDENNQAYKGATAFSDSVDEAWYFANRTKDEHGGNKLVVTLEPQKRRDDTKHQAFVVDLSDAAMENLTQADYWDYALNDKQQAALDYALEVIAENPQGIIQGKLASAIYARAKEDEREVVGKNLLWELLKKYDKALFNIRKEPGKNRSIYEPLAGAQKSNEYGAAEIVEFKE</sequence>
<evidence type="ECO:0000256" key="1">
    <source>
        <dbReference type="SAM" id="MobiDB-lite"/>
    </source>
</evidence>
<dbReference type="Proteomes" id="UP000552683">
    <property type="component" value="Unassembled WGS sequence"/>
</dbReference>
<protein>
    <submittedName>
        <fullName evidence="2">AAA family ATPase</fullName>
    </submittedName>
</protein>
<comment type="caution">
    <text evidence="2">The sequence shown here is derived from an EMBL/GenBank/DDBJ whole genome shotgun (WGS) entry which is preliminary data.</text>
</comment>